<evidence type="ECO:0000313" key="2">
    <source>
        <dbReference type="EMBL" id="RLK48629.1"/>
    </source>
</evidence>
<dbReference type="SUPFAM" id="SSF54523">
    <property type="entry name" value="Pili subunits"/>
    <property type="match status" value="1"/>
</dbReference>
<dbReference type="EMBL" id="RCDA01000002">
    <property type="protein sequence ID" value="RLK48629.1"/>
    <property type="molecule type" value="Genomic_DNA"/>
</dbReference>
<dbReference type="NCBIfam" id="TIGR02532">
    <property type="entry name" value="IV_pilin_GFxxxE"/>
    <property type="match status" value="1"/>
</dbReference>
<dbReference type="AlphaFoldDB" id="A0A498C0N1"/>
<dbReference type="Pfam" id="PF07963">
    <property type="entry name" value="N_methyl"/>
    <property type="match status" value="1"/>
</dbReference>
<feature type="transmembrane region" description="Helical" evidence="1">
    <location>
        <begin position="12"/>
        <end position="33"/>
    </location>
</feature>
<name>A0A498C0N1_9GAMM</name>
<proteinExistence type="predicted"/>
<keyword evidence="1" id="KW-0472">Membrane</keyword>
<dbReference type="Pfam" id="PF16732">
    <property type="entry name" value="ComP_DUS"/>
    <property type="match status" value="1"/>
</dbReference>
<dbReference type="PANTHER" id="PTHR30093:SF47">
    <property type="entry name" value="TYPE IV PILUS NON-CORE MINOR PILIN PILE"/>
    <property type="match status" value="1"/>
</dbReference>
<sequence length="138" mass="14979">MTSRRASQGLTLIELMIVVAIIGILASIAYPIYTNQVLSAQRTEAVVTLTDTAQRLERCYSQFSRYDHADCSVSDGDEIDSESGYYTVTVTVDDSTSFSLSAAPQTGRVKNDTTCGTYTLDHTGTRSQSGSGDPEDCW</sequence>
<gene>
    <name evidence="2" type="ORF">DFR31_1736</name>
</gene>
<dbReference type="Proteomes" id="UP000275461">
    <property type="component" value="Unassembled WGS sequence"/>
</dbReference>
<keyword evidence="1" id="KW-0812">Transmembrane</keyword>
<dbReference type="OrthoDB" id="5296638at2"/>
<dbReference type="RefSeq" id="WP_121442278.1">
    <property type="nucleotide sequence ID" value="NZ_RCDA01000002.1"/>
</dbReference>
<dbReference type="GO" id="GO:0043683">
    <property type="term" value="P:type IV pilus assembly"/>
    <property type="evidence" value="ECO:0007669"/>
    <property type="project" value="InterPro"/>
</dbReference>
<dbReference type="PANTHER" id="PTHR30093">
    <property type="entry name" value="GENERAL SECRETION PATHWAY PROTEIN G"/>
    <property type="match status" value="1"/>
</dbReference>
<organism evidence="2 3">
    <name type="scientific">Alkalispirillum mobile</name>
    <dbReference type="NCBI Taxonomy" id="85925"/>
    <lineage>
        <taxon>Bacteria</taxon>
        <taxon>Pseudomonadati</taxon>
        <taxon>Pseudomonadota</taxon>
        <taxon>Gammaproteobacteria</taxon>
        <taxon>Chromatiales</taxon>
        <taxon>Ectothiorhodospiraceae</taxon>
        <taxon>Alkalispirillum</taxon>
    </lineage>
</organism>
<keyword evidence="3" id="KW-1185">Reference proteome</keyword>
<accession>A0A498C0N1</accession>
<keyword evidence="1" id="KW-1133">Transmembrane helix</keyword>
<dbReference type="InterPro" id="IPR031982">
    <property type="entry name" value="PilE-like"/>
</dbReference>
<dbReference type="PROSITE" id="PS00409">
    <property type="entry name" value="PROKAR_NTER_METHYL"/>
    <property type="match status" value="1"/>
</dbReference>
<dbReference type="InterPro" id="IPR012902">
    <property type="entry name" value="N_methyl_site"/>
</dbReference>
<protein>
    <submittedName>
        <fullName evidence="2">Type IV pilus assembly protein PilE</fullName>
    </submittedName>
</protein>
<reference evidence="2 3" key="1">
    <citation type="submission" date="2018-10" db="EMBL/GenBank/DDBJ databases">
        <title>Genomic Encyclopedia of Type Strains, Phase IV (KMG-IV): sequencing the most valuable type-strain genomes for metagenomic binning, comparative biology and taxonomic classification.</title>
        <authorList>
            <person name="Goeker M."/>
        </authorList>
    </citation>
    <scope>NUCLEOTIDE SEQUENCE [LARGE SCALE GENOMIC DNA]</scope>
    <source>
        <strain evidence="2 3">DSM 12769</strain>
    </source>
</reference>
<evidence type="ECO:0000256" key="1">
    <source>
        <dbReference type="SAM" id="Phobius"/>
    </source>
</evidence>
<comment type="caution">
    <text evidence="2">The sequence shown here is derived from an EMBL/GenBank/DDBJ whole genome shotgun (WGS) entry which is preliminary data.</text>
</comment>
<evidence type="ECO:0000313" key="3">
    <source>
        <dbReference type="Proteomes" id="UP000275461"/>
    </source>
</evidence>
<dbReference type="Gene3D" id="3.30.700.10">
    <property type="entry name" value="Glycoprotein, Type 4 Pilin"/>
    <property type="match status" value="1"/>
</dbReference>
<dbReference type="InterPro" id="IPR045584">
    <property type="entry name" value="Pilin-like"/>
</dbReference>